<dbReference type="SUPFAM" id="SSF47473">
    <property type="entry name" value="EF-hand"/>
    <property type="match status" value="1"/>
</dbReference>
<feature type="compositionally biased region" description="Polar residues" evidence="4">
    <location>
        <begin position="44"/>
        <end position="53"/>
    </location>
</feature>
<feature type="compositionally biased region" description="Low complexity" evidence="4">
    <location>
        <begin position="22"/>
        <end position="38"/>
    </location>
</feature>
<evidence type="ECO:0000256" key="1">
    <source>
        <dbReference type="ARBA" id="ARBA00022723"/>
    </source>
</evidence>
<organism evidence="6 7">
    <name type="scientific">Lithospermum erythrorhizon</name>
    <name type="common">Purple gromwell</name>
    <name type="synonym">Lithospermum officinale var. erythrorhizon</name>
    <dbReference type="NCBI Taxonomy" id="34254"/>
    <lineage>
        <taxon>Eukaryota</taxon>
        <taxon>Viridiplantae</taxon>
        <taxon>Streptophyta</taxon>
        <taxon>Embryophyta</taxon>
        <taxon>Tracheophyta</taxon>
        <taxon>Spermatophyta</taxon>
        <taxon>Magnoliopsida</taxon>
        <taxon>eudicotyledons</taxon>
        <taxon>Gunneridae</taxon>
        <taxon>Pentapetalae</taxon>
        <taxon>asterids</taxon>
        <taxon>lamiids</taxon>
        <taxon>Boraginales</taxon>
        <taxon>Boraginaceae</taxon>
        <taxon>Boraginoideae</taxon>
        <taxon>Lithospermeae</taxon>
        <taxon>Lithospermum</taxon>
    </lineage>
</organism>
<dbReference type="PROSITE" id="PS50222">
    <property type="entry name" value="EF_HAND_2"/>
    <property type="match status" value="4"/>
</dbReference>
<name>A0AAV3PPJ9_LITER</name>
<dbReference type="PANTHER" id="PTHR10891">
    <property type="entry name" value="EF-HAND CALCIUM-BINDING DOMAIN CONTAINING PROTEIN"/>
    <property type="match status" value="1"/>
</dbReference>
<dbReference type="InterPro" id="IPR039647">
    <property type="entry name" value="EF_hand_pair_protein_CML-like"/>
</dbReference>
<dbReference type="InterPro" id="IPR011992">
    <property type="entry name" value="EF-hand-dom_pair"/>
</dbReference>
<evidence type="ECO:0000313" key="7">
    <source>
        <dbReference type="Proteomes" id="UP001454036"/>
    </source>
</evidence>
<dbReference type="PROSITE" id="PS00018">
    <property type="entry name" value="EF_HAND_1"/>
    <property type="match status" value="3"/>
</dbReference>
<evidence type="ECO:0000256" key="4">
    <source>
        <dbReference type="SAM" id="MobiDB-lite"/>
    </source>
</evidence>
<evidence type="ECO:0000256" key="2">
    <source>
        <dbReference type="ARBA" id="ARBA00022737"/>
    </source>
</evidence>
<dbReference type="InterPro" id="IPR002048">
    <property type="entry name" value="EF_hand_dom"/>
</dbReference>
<evidence type="ECO:0000313" key="6">
    <source>
        <dbReference type="EMBL" id="GAA0152133.1"/>
    </source>
</evidence>
<dbReference type="InterPro" id="IPR018247">
    <property type="entry name" value="EF_Hand_1_Ca_BS"/>
</dbReference>
<dbReference type="FunFam" id="1.10.238.10:FF:000003">
    <property type="entry name" value="Calmodulin A"/>
    <property type="match status" value="1"/>
</dbReference>
<accession>A0AAV3PPJ9</accession>
<dbReference type="Pfam" id="PF13499">
    <property type="entry name" value="EF-hand_7"/>
    <property type="match status" value="2"/>
</dbReference>
<comment type="caution">
    <text evidence="6">The sequence shown here is derived from an EMBL/GenBank/DDBJ whole genome shotgun (WGS) entry which is preliminary data.</text>
</comment>
<keyword evidence="1" id="KW-0479">Metal-binding</keyword>
<evidence type="ECO:0000256" key="3">
    <source>
        <dbReference type="ARBA" id="ARBA00022837"/>
    </source>
</evidence>
<feature type="region of interest" description="Disordered" evidence="4">
    <location>
        <begin position="15"/>
        <end position="53"/>
    </location>
</feature>
<evidence type="ECO:0000259" key="5">
    <source>
        <dbReference type="PROSITE" id="PS50222"/>
    </source>
</evidence>
<feature type="domain" description="EF-hand" evidence="5">
    <location>
        <begin position="175"/>
        <end position="210"/>
    </location>
</feature>
<keyword evidence="2" id="KW-0677">Repeat</keyword>
<gene>
    <name evidence="6" type="ORF">LIER_10690</name>
</gene>
<feature type="domain" description="EF-hand" evidence="5">
    <location>
        <begin position="137"/>
        <end position="172"/>
    </location>
</feature>
<sequence length="210" mass="23636">MNKYIKALQKKLKKLNKTRSISRSNDPSFSSTTSSDSSELSHKPSGSRTPTSVLPNEIEWVENYITNNFVQAFQMMDQDGDGKIKKDELQILLSKVSGQTLTENEIKSMLTEVDQDGDGCISLEELKIIGSALEPPTCDNELRETFDFFDEDHNGKISAEELYNVLKTIVGEGGCSLDECRKMIKGVDRNGDGFVCFEDFCRMMDQQLIH</sequence>
<keyword evidence="3" id="KW-0106">Calcium</keyword>
<dbReference type="CDD" id="cd00051">
    <property type="entry name" value="EFh"/>
    <property type="match status" value="2"/>
</dbReference>
<dbReference type="Gene3D" id="1.10.238.10">
    <property type="entry name" value="EF-hand"/>
    <property type="match status" value="2"/>
</dbReference>
<dbReference type="Proteomes" id="UP001454036">
    <property type="component" value="Unassembled WGS sequence"/>
</dbReference>
<feature type="domain" description="EF-hand" evidence="5">
    <location>
        <begin position="64"/>
        <end position="99"/>
    </location>
</feature>
<feature type="domain" description="EF-hand" evidence="5">
    <location>
        <begin position="101"/>
        <end position="136"/>
    </location>
</feature>
<dbReference type="SMART" id="SM00054">
    <property type="entry name" value="EFh"/>
    <property type="match status" value="4"/>
</dbReference>
<protein>
    <submittedName>
        <fullName evidence="6">Calmodulin-related</fullName>
    </submittedName>
</protein>
<keyword evidence="7" id="KW-1185">Reference proteome</keyword>
<reference evidence="6 7" key="1">
    <citation type="submission" date="2024-01" db="EMBL/GenBank/DDBJ databases">
        <title>The complete chloroplast genome sequence of Lithospermum erythrorhizon: insights into the phylogenetic relationship among Boraginaceae species and the maternal lineages of purple gromwells.</title>
        <authorList>
            <person name="Okada T."/>
            <person name="Watanabe K."/>
        </authorList>
    </citation>
    <scope>NUCLEOTIDE SEQUENCE [LARGE SCALE GENOMIC DNA]</scope>
</reference>
<dbReference type="EMBL" id="BAABME010001920">
    <property type="protein sequence ID" value="GAA0152133.1"/>
    <property type="molecule type" value="Genomic_DNA"/>
</dbReference>
<proteinExistence type="predicted"/>
<dbReference type="GO" id="GO:0005509">
    <property type="term" value="F:calcium ion binding"/>
    <property type="evidence" value="ECO:0007669"/>
    <property type="project" value="InterPro"/>
</dbReference>
<dbReference type="AlphaFoldDB" id="A0AAV3PPJ9"/>